<feature type="chain" id="PRO_5042172823" description="Outer membrane lipoprotein-sorting protein" evidence="1">
    <location>
        <begin position="24"/>
        <end position="249"/>
    </location>
</feature>
<sequence length="249" mass="27961">MRVRLSIFFGLLSMLIGSGVSRASDIAQDIARIHLEAMGGEERLARLESFRTAGVSRVGDFEMSFQMWAARPNLLRIEMTTGPQTLIQGWDGEGEPWVQTGLSQPPQRMAPELKERFTSEADFDDPLFRPAERGYVLEYAGEGEVDGRPAVKLLATRDLTDQSTLYLAADTYFIVRQDRRRPALDGTMIETQTFYGDFRPVMGVILPHGIVVKEGERIMSEVALTWMEPNPPIDEGWFSPPTQAAPHKE</sequence>
<dbReference type="KEGG" id="slom:PXH66_04320"/>
<gene>
    <name evidence="2" type="ORF">PXH66_04320</name>
</gene>
<proteinExistence type="predicted"/>
<name>A0AAF0CQ89_9BACT</name>
<keyword evidence="3" id="KW-1185">Reference proteome</keyword>
<reference evidence="2" key="1">
    <citation type="submission" date="2023-03" db="EMBL/GenBank/DDBJ databases">
        <title>Lomoglobus Profundus gen. nov., sp. nov., a novel member of the phylum Verrucomicrobia, isolated from deep-marine sediment of South China Sea.</title>
        <authorList>
            <person name="Ahmad T."/>
            <person name="Ishaq S.E."/>
            <person name="Wang F."/>
        </authorList>
    </citation>
    <scope>NUCLEOTIDE SEQUENCE</scope>
    <source>
        <strain evidence="2">LMO-M01</strain>
    </source>
</reference>
<organism evidence="2 3">
    <name type="scientific">Synoicihabitans lomoniglobus</name>
    <dbReference type="NCBI Taxonomy" id="2909285"/>
    <lineage>
        <taxon>Bacteria</taxon>
        <taxon>Pseudomonadati</taxon>
        <taxon>Verrucomicrobiota</taxon>
        <taxon>Opitutia</taxon>
        <taxon>Opitutales</taxon>
        <taxon>Opitutaceae</taxon>
        <taxon>Synoicihabitans</taxon>
    </lineage>
</organism>
<evidence type="ECO:0000313" key="3">
    <source>
        <dbReference type="Proteomes" id="UP001218638"/>
    </source>
</evidence>
<protein>
    <recommendedName>
        <fullName evidence="4">Outer membrane lipoprotein-sorting protein</fullName>
    </recommendedName>
</protein>
<evidence type="ECO:0000256" key="1">
    <source>
        <dbReference type="SAM" id="SignalP"/>
    </source>
</evidence>
<dbReference type="RefSeq" id="WP_330931261.1">
    <property type="nucleotide sequence ID" value="NZ_CP119075.1"/>
</dbReference>
<evidence type="ECO:0000313" key="2">
    <source>
        <dbReference type="EMBL" id="WED66071.1"/>
    </source>
</evidence>
<accession>A0AAF0CQ89</accession>
<dbReference type="EMBL" id="CP119075">
    <property type="protein sequence ID" value="WED66071.1"/>
    <property type="molecule type" value="Genomic_DNA"/>
</dbReference>
<dbReference type="Gene3D" id="2.50.20.10">
    <property type="entry name" value="Lipoprotein localisation LolA/LolB/LppX"/>
    <property type="match status" value="1"/>
</dbReference>
<dbReference type="Proteomes" id="UP001218638">
    <property type="component" value="Chromosome"/>
</dbReference>
<feature type="signal peptide" evidence="1">
    <location>
        <begin position="1"/>
        <end position="23"/>
    </location>
</feature>
<keyword evidence="1" id="KW-0732">Signal</keyword>
<dbReference type="AlphaFoldDB" id="A0AAF0CQ89"/>
<evidence type="ECO:0008006" key="4">
    <source>
        <dbReference type="Google" id="ProtNLM"/>
    </source>
</evidence>